<keyword evidence="1" id="KW-1133">Transmembrane helix</keyword>
<name>A0ABR2END6_9ROSI</name>
<keyword evidence="1" id="KW-0472">Membrane</keyword>
<evidence type="ECO:0000256" key="1">
    <source>
        <dbReference type="SAM" id="Phobius"/>
    </source>
</evidence>
<sequence>MTSYVLMCVSHMNDGGLRNGDVEFVAELKRCWIGDCRSDEDMGLRCGFVAWIDFYFVVISSLVSSRLFHRRLQVLFTFLSDHLSLLNDCGLVSSFWSPWLSFGPFDASPMVALLVGAWGIWLKISLSMAFISWNVRGLGKKDIVRALNNAIFKFHQSIVFLSETKQNNRYFVEIIMKMKFSNAFYIDPLGIAKGLELWWKVDSKITIISSETKHITNTNRSINDEDEWFGSFIYGPCMPKIIKVSESLCNL</sequence>
<dbReference type="Proteomes" id="UP001472677">
    <property type="component" value="Unassembled WGS sequence"/>
</dbReference>
<evidence type="ECO:0000313" key="2">
    <source>
        <dbReference type="EMBL" id="KAK8563527.1"/>
    </source>
</evidence>
<dbReference type="SUPFAM" id="SSF56219">
    <property type="entry name" value="DNase I-like"/>
    <property type="match status" value="1"/>
</dbReference>
<keyword evidence="3" id="KW-1185">Reference proteome</keyword>
<comment type="caution">
    <text evidence="2">The sequence shown here is derived from an EMBL/GenBank/DDBJ whole genome shotgun (WGS) entry which is preliminary data.</text>
</comment>
<reference evidence="2 3" key="1">
    <citation type="journal article" date="2024" name="G3 (Bethesda)">
        <title>Genome assembly of Hibiscus sabdariffa L. provides insights into metabolisms of medicinal natural products.</title>
        <authorList>
            <person name="Kim T."/>
        </authorList>
    </citation>
    <scope>NUCLEOTIDE SEQUENCE [LARGE SCALE GENOMIC DNA]</scope>
    <source>
        <strain evidence="2">TK-2024</strain>
        <tissue evidence="2">Old leaves</tissue>
    </source>
</reference>
<proteinExistence type="predicted"/>
<feature type="transmembrane region" description="Helical" evidence="1">
    <location>
        <begin position="48"/>
        <end position="68"/>
    </location>
</feature>
<feature type="transmembrane region" description="Helical" evidence="1">
    <location>
        <begin position="111"/>
        <end position="135"/>
    </location>
</feature>
<dbReference type="InterPro" id="IPR036691">
    <property type="entry name" value="Endo/exonu/phosph_ase_sf"/>
</dbReference>
<keyword evidence="1" id="KW-0812">Transmembrane</keyword>
<gene>
    <name evidence="2" type="ORF">V6N12_035673</name>
</gene>
<accession>A0ABR2END6</accession>
<protein>
    <submittedName>
        <fullName evidence="2">Uncharacterized protein</fullName>
    </submittedName>
</protein>
<evidence type="ECO:0000313" key="3">
    <source>
        <dbReference type="Proteomes" id="UP001472677"/>
    </source>
</evidence>
<organism evidence="2 3">
    <name type="scientific">Hibiscus sabdariffa</name>
    <name type="common">roselle</name>
    <dbReference type="NCBI Taxonomy" id="183260"/>
    <lineage>
        <taxon>Eukaryota</taxon>
        <taxon>Viridiplantae</taxon>
        <taxon>Streptophyta</taxon>
        <taxon>Embryophyta</taxon>
        <taxon>Tracheophyta</taxon>
        <taxon>Spermatophyta</taxon>
        <taxon>Magnoliopsida</taxon>
        <taxon>eudicotyledons</taxon>
        <taxon>Gunneridae</taxon>
        <taxon>Pentapetalae</taxon>
        <taxon>rosids</taxon>
        <taxon>malvids</taxon>
        <taxon>Malvales</taxon>
        <taxon>Malvaceae</taxon>
        <taxon>Malvoideae</taxon>
        <taxon>Hibiscus</taxon>
    </lineage>
</organism>
<dbReference type="EMBL" id="JBBPBM010000011">
    <property type="protein sequence ID" value="KAK8563527.1"/>
    <property type="molecule type" value="Genomic_DNA"/>
</dbReference>